<evidence type="ECO:0000256" key="4">
    <source>
        <dbReference type="PROSITE-ProRule" id="PRU00325"/>
    </source>
</evidence>
<proteinExistence type="predicted"/>
<dbReference type="Proteomes" id="UP000824120">
    <property type="component" value="Chromosome 1"/>
</dbReference>
<evidence type="ECO:0000256" key="2">
    <source>
        <dbReference type="ARBA" id="ARBA00022771"/>
    </source>
</evidence>
<keyword evidence="1" id="KW-0479">Metal-binding</keyword>
<dbReference type="SMART" id="SM00575">
    <property type="entry name" value="ZnF_PMZ"/>
    <property type="match status" value="1"/>
</dbReference>
<evidence type="ECO:0000259" key="5">
    <source>
        <dbReference type="PROSITE" id="PS50966"/>
    </source>
</evidence>
<dbReference type="OrthoDB" id="1223878at2759"/>
<dbReference type="InterPro" id="IPR007527">
    <property type="entry name" value="Znf_SWIM"/>
</dbReference>
<dbReference type="GO" id="GO:0008270">
    <property type="term" value="F:zinc ion binding"/>
    <property type="evidence" value="ECO:0007669"/>
    <property type="project" value="UniProtKB-KW"/>
</dbReference>
<sequence length="168" mass="19369">MAKTSKQSDFDRLMKIVEKVFSSTEYVQNVNDKGRNYIVCLQKKRCTCGSFQYEEIPCEHAWAVLKFKSLGPDEFCSNLYTPTIVLKTYGFPIYPLPDKTEWVVPGYIMADLVLPPEFKRPPGRPRKKVRDKSARELFESKGTNTCSTCGIAGHNRRSCRNQPREVYK</sequence>
<accession>A0A9J6AZA0</accession>
<organism evidence="6 7">
    <name type="scientific">Solanum commersonii</name>
    <name type="common">Commerson's wild potato</name>
    <name type="synonym">Commerson's nightshade</name>
    <dbReference type="NCBI Taxonomy" id="4109"/>
    <lineage>
        <taxon>Eukaryota</taxon>
        <taxon>Viridiplantae</taxon>
        <taxon>Streptophyta</taxon>
        <taxon>Embryophyta</taxon>
        <taxon>Tracheophyta</taxon>
        <taxon>Spermatophyta</taxon>
        <taxon>Magnoliopsida</taxon>
        <taxon>eudicotyledons</taxon>
        <taxon>Gunneridae</taxon>
        <taxon>Pentapetalae</taxon>
        <taxon>asterids</taxon>
        <taxon>lamiids</taxon>
        <taxon>Solanales</taxon>
        <taxon>Solanaceae</taxon>
        <taxon>Solanoideae</taxon>
        <taxon>Solaneae</taxon>
        <taxon>Solanum</taxon>
    </lineage>
</organism>
<name>A0A9J6AZA0_SOLCO</name>
<evidence type="ECO:0000256" key="3">
    <source>
        <dbReference type="ARBA" id="ARBA00022833"/>
    </source>
</evidence>
<dbReference type="EMBL" id="JACXVP010000001">
    <property type="protein sequence ID" value="KAG5629587.1"/>
    <property type="molecule type" value="Genomic_DNA"/>
</dbReference>
<keyword evidence="3" id="KW-0862">Zinc</keyword>
<dbReference type="InterPro" id="IPR006564">
    <property type="entry name" value="Znf_PMZ"/>
</dbReference>
<dbReference type="PANTHER" id="PTHR31973">
    <property type="entry name" value="POLYPROTEIN, PUTATIVE-RELATED"/>
    <property type="match status" value="1"/>
</dbReference>
<feature type="domain" description="SWIM-type" evidence="5">
    <location>
        <begin position="37"/>
        <end position="69"/>
    </location>
</feature>
<reference evidence="6 7" key="1">
    <citation type="submission" date="2020-09" db="EMBL/GenBank/DDBJ databases">
        <title>De no assembly of potato wild relative species, Solanum commersonii.</title>
        <authorList>
            <person name="Cho K."/>
        </authorList>
    </citation>
    <scope>NUCLEOTIDE SEQUENCE [LARGE SCALE GENOMIC DNA]</scope>
    <source>
        <strain evidence="6">LZ3.2</strain>
        <tissue evidence="6">Leaf</tissue>
    </source>
</reference>
<dbReference type="PROSITE" id="PS50966">
    <property type="entry name" value="ZF_SWIM"/>
    <property type="match status" value="1"/>
</dbReference>
<dbReference type="PANTHER" id="PTHR31973:SF113">
    <property type="entry name" value="PROTEIN FAR1-RELATED SEQUENCE 5-LIKE"/>
    <property type="match status" value="1"/>
</dbReference>
<comment type="caution">
    <text evidence="6">The sequence shown here is derived from an EMBL/GenBank/DDBJ whole genome shotgun (WGS) entry which is preliminary data.</text>
</comment>
<keyword evidence="2 4" id="KW-0863">Zinc-finger</keyword>
<evidence type="ECO:0000313" key="6">
    <source>
        <dbReference type="EMBL" id="KAG5629587.1"/>
    </source>
</evidence>
<keyword evidence="7" id="KW-1185">Reference proteome</keyword>
<dbReference type="AlphaFoldDB" id="A0A9J6AZA0"/>
<dbReference type="Pfam" id="PF04434">
    <property type="entry name" value="SWIM"/>
    <property type="match status" value="1"/>
</dbReference>
<evidence type="ECO:0000313" key="7">
    <source>
        <dbReference type="Proteomes" id="UP000824120"/>
    </source>
</evidence>
<gene>
    <name evidence="6" type="ORF">H5410_001304</name>
</gene>
<protein>
    <recommendedName>
        <fullName evidence="5">SWIM-type domain-containing protein</fullName>
    </recommendedName>
</protein>
<evidence type="ECO:0000256" key="1">
    <source>
        <dbReference type="ARBA" id="ARBA00022723"/>
    </source>
</evidence>